<dbReference type="InterPro" id="IPR036634">
    <property type="entry name" value="PRD_sf"/>
</dbReference>
<dbReference type="KEGG" id="tpi:TREPR_2957"/>
<dbReference type="InterPro" id="IPR050661">
    <property type="entry name" value="BglG_antiterminators"/>
</dbReference>
<evidence type="ECO:0000259" key="2">
    <source>
        <dbReference type="PROSITE" id="PS51372"/>
    </source>
</evidence>
<keyword evidence="4" id="KW-1185">Reference proteome</keyword>
<evidence type="ECO:0000313" key="3">
    <source>
        <dbReference type="EMBL" id="AEF86932.1"/>
    </source>
</evidence>
<dbReference type="SUPFAM" id="SSF50151">
    <property type="entry name" value="SacY-like RNA-binding domain"/>
    <property type="match status" value="1"/>
</dbReference>
<dbReference type="Gene3D" id="1.10.1790.10">
    <property type="entry name" value="PRD domain"/>
    <property type="match status" value="2"/>
</dbReference>
<dbReference type="Gene3D" id="2.30.24.10">
    <property type="entry name" value="CAT RNA-binding domain"/>
    <property type="match status" value="1"/>
</dbReference>
<dbReference type="eggNOG" id="COG3711">
    <property type="taxonomic scope" value="Bacteria"/>
</dbReference>
<dbReference type="GO" id="GO:0006355">
    <property type="term" value="P:regulation of DNA-templated transcription"/>
    <property type="evidence" value="ECO:0007669"/>
    <property type="project" value="InterPro"/>
</dbReference>
<proteinExistence type="predicted"/>
<evidence type="ECO:0000313" key="4">
    <source>
        <dbReference type="Proteomes" id="UP000009223"/>
    </source>
</evidence>
<dbReference type="PANTHER" id="PTHR30185">
    <property type="entry name" value="CRYPTIC BETA-GLUCOSIDE BGL OPERON ANTITERMINATOR"/>
    <property type="match status" value="1"/>
</dbReference>
<sequence>MKAIRKYNNNIILANDQGHEVIVLGKGIGFQANPGDPVDTRLIEKTFIPQETVQISRFADTLADLPYEYILLATKVVDCGKELLQAELNPSVVIALADHFSGTLPHFAERKTLESPLKWDLRHLYPREFKASMRGLEIIRQERHEDYPEYEAYNIALHFINAETDTADMPTTFKIVAITSDIIGIIKESLHINFDEESFDVMPFVIHLRNLVLKYTVNPEQKIRGDDDLYALVMKRYPEAADCCTRICAYLRETHGWEPVRNDRLFLVLHIKRISDGMAK</sequence>
<dbReference type="InterPro" id="IPR036650">
    <property type="entry name" value="CAT_RNA-bd_dom_sf"/>
</dbReference>
<dbReference type="Pfam" id="PF00874">
    <property type="entry name" value="PRD"/>
    <property type="match status" value="2"/>
</dbReference>
<reference evidence="3 4" key="2">
    <citation type="journal article" date="2011" name="ISME J.">
        <title>RNA-seq reveals cooperative metabolic interactions between two termite-gut spirochete species in co-culture.</title>
        <authorList>
            <person name="Rosenthal A.Z."/>
            <person name="Matson E.G."/>
            <person name="Eldar A."/>
            <person name="Leadbetter J.R."/>
        </authorList>
    </citation>
    <scope>NUCLEOTIDE SEQUENCE [LARGE SCALE GENOMIC DNA]</scope>
    <source>
        <strain evidence="4">ATCC BAA-887 / DSM 12427 / ZAS-2</strain>
    </source>
</reference>
<dbReference type="PANTHER" id="PTHR30185:SF15">
    <property type="entry name" value="CRYPTIC BETA-GLUCOSIDE BGL OPERON ANTITERMINATOR"/>
    <property type="match status" value="1"/>
</dbReference>
<evidence type="ECO:0000256" key="1">
    <source>
        <dbReference type="ARBA" id="ARBA00022737"/>
    </source>
</evidence>
<reference evidence="4" key="1">
    <citation type="submission" date="2009-12" db="EMBL/GenBank/DDBJ databases">
        <title>Complete sequence of Treponema primitia strain ZAS-2.</title>
        <authorList>
            <person name="Tetu S.G."/>
            <person name="Matson E."/>
            <person name="Ren Q."/>
            <person name="Seshadri R."/>
            <person name="Elbourne L."/>
            <person name="Hassan K.A."/>
            <person name="Durkin A."/>
            <person name="Radune D."/>
            <person name="Mohamoud Y."/>
            <person name="Shay R."/>
            <person name="Jin S."/>
            <person name="Zhang X."/>
            <person name="Lucey K."/>
            <person name="Ballor N.R."/>
            <person name="Ottesen E."/>
            <person name="Rosenthal R."/>
            <person name="Allen A."/>
            <person name="Leadbetter J.R."/>
            <person name="Paulsen I.T."/>
        </authorList>
    </citation>
    <scope>NUCLEOTIDE SEQUENCE [LARGE SCALE GENOMIC DNA]</scope>
    <source>
        <strain evidence="4">ATCC BAA-887 / DSM 12427 / ZAS-2</strain>
    </source>
</reference>
<dbReference type="SUPFAM" id="SSF63520">
    <property type="entry name" value="PTS-regulatory domain, PRD"/>
    <property type="match status" value="2"/>
</dbReference>
<dbReference type="SMART" id="SM01061">
    <property type="entry name" value="CAT_RBD"/>
    <property type="match status" value="1"/>
</dbReference>
<dbReference type="AlphaFoldDB" id="F5YNM5"/>
<dbReference type="Pfam" id="PF03123">
    <property type="entry name" value="CAT_RBD"/>
    <property type="match status" value="1"/>
</dbReference>
<dbReference type="PROSITE" id="PS51372">
    <property type="entry name" value="PRD_2"/>
    <property type="match status" value="2"/>
</dbReference>
<dbReference type="HOGENOM" id="CLU_078802_0_0_12"/>
<dbReference type="EMBL" id="CP001843">
    <property type="protein sequence ID" value="AEF86932.1"/>
    <property type="molecule type" value="Genomic_DNA"/>
</dbReference>
<dbReference type="Proteomes" id="UP000009223">
    <property type="component" value="Chromosome"/>
</dbReference>
<accession>F5YNM5</accession>
<dbReference type="InterPro" id="IPR011608">
    <property type="entry name" value="PRD"/>
</dbReference>
<dbReference type="OrthoDB" id="9813552at2"/>
<feature type="domain" description="PRD" evidence="2">
    <location>
        <begin position="64"/>
        <end position="169"/>
    </location>
</feature>
<feature type="domain" description="PRD" evidence="2">
    <location>
        <begin position="170"/>
        <end position="280"/>
    </location>
</feature>
<dbReference type="RefSeq" id="WP_015707297.1">
    <property type="nucleotide sequence ID" value="NC_015578.1"/>
</dbReference>
<name>F5YNM5_TREPZ</name>
<keyword evidence="1" id="KW-0677">Repeat</keyword>
<organism evidence="3 4">
    <name type="scientific">Treponema primitia (strain ATCC BAA-887 / DSM 12427 / ZAS-2)</name>
    <dbReference type="NCBI Taxonomy" id="545694"/>
    <lineage>
        <taxon>Bacteria</taxon>
        <taxon>Pseudomonadati</taxon>
        <taxon>Spirochaetota</taxon>
        <taxon>Spirochaetia</taxon>
        <taxon>Spirochaetales</taxon>
        <taxon>Treponemataceae</taxon>
        <taxon>Treponema</taxon>
    </lineage>
</organism>
<dbReference type="STRING" id="545694.TREPR_2957"/>
<dbReference type="InterPro" id="IPR004341">
    <property type="entry name" value="CAT_RNA-bd_dom"/>
</dbReference>
<dbReference type="GO" id="GO:0003723">
    <property type="term" value="F:RNA binding"/>
    <property type="evidence" value="ECO:0007669"/>
    <property type="project" value="InterPro"/>
</dbReference>
<protein>
    <submittedName>
        <fullName evidence="3">Transcriptional antiterminator, BglG</fullName>
    </submittedName>
</protein>
<gene>
    <name evidence="3" type="ordered locus">TREPR_2957</name>
</gene>